<feature type="compositionally biased region" description="Polar residues" evidence="1">
    <location>
        <begin position="627"/>
        <end position="640"/>
    </location>
</feature>
<sequence length="668" mass="73795">MADRQHGLSRTLPKDFTYPSIGQGEPRTPERASLQLDAPPPPPRHSCSRLRRFRVRSGTDLFAQANYDFSTYNPTSPDVPLPSIEFPPTRDVAAVQFETVAAPADDHLLAPPRARIDLKTPPAQIRPNPIEADSASSWSAWNLQAAGDALQRPSSACSNASDSSVSSIETFSSRRSVGGSCTSTESDNYDPFFHIEITPKQTAELAPRPTISQPRSRNPTKAKARWTFEMDNHLWNIYQLYIQDPTITPFKMTPGSIPPLGVTHRVAREAKRSWERKGARLDKQFPSADALPRSGDSTPTAKDNAPRPSWPKSESSTRRRLKLLCKKKFSIAPHYQRMMQSRSPTPFLDLFSRPSDAPPRAETSVNTSAVYATRDLGVSLVSSSIPGPLAQLAAPEPMPEPSTELPMPELQVPGSPRSDLGTSLPTKASSFDETGMVPRLGSPFSYHTWGPNNLRKRHLRHTPRARRETIHVTGSRLRSPARMDPLPNMVNSNTPSSSAAPKSPTEQETRRNLEELFRQGKLHDIGHRRVRIRNRGATMSAVTPNGLDQLFSPPSSSSRNEETPSVEKPILNPLLNLGGESIKRLGSPFKMEGLRRTGPTGRISRHAPSLSDPFASGGPPQFRSMPNPVSSRSQASTTTVLPYDPTEEGISDAERIRRQILNMPYSRR</sequence>
<evidence type="ECO:0000256" key="1">
    <source>
        <dbReference type="SAM" id="MobiDB-lite"/>
    </source>
</evidence>
<comment type="caution">
    <text evidence="2">The sequence shown here is derived from an EMBL/GenBank/DDBJ whole genome shotgun (WGS) entry which is preliminary data.</text>
</comment>
<name>A0ABR4H5U3_9EURO</name>
<feature type="region of interest" description="Disordered" evidence="1">
    <location>
        <begin position="461"/>
        <end position="510"/>
    </location>
</feature>
<feature type="compositionally biased region" description="Low complexity" evidence="1">
    <location>
        <begin position="491"/>
        <end position="504"/>
    </location>
</feature>
<feature type="region of interest" description="Disordered" evidence="1">
    <location>
        <begin position="1"/>
        <end position="48"/>
    </location>
</feature>
<feature type="compositionally biased region" description="Basic and acidic residues" evidence="1">
    <location>
        <begin position="271"/>
        <end position="283"/>
    </location>
</feature>
<dbReference type="Proteomes" id="UP001610334">
    <property type="component" value="Unassembled WGS sequence"/>
</dbReference>
<evidence type="ECO:0000313" key="3">
    <source>
        <dbReference type="Proteomes" id="UP001610334"/>
    </source>
</evidence>
<keyword evidence="3" id="KW-1185">Reference proteome</keyword>
<feature type="region of interest" description="Disordered" evidence="1">
    <location>
        <begin position="536"/>
        <end position="567"/>
    </location>
</feature>
<organism evidence="2 3">
    <name type="scientific">Aspergillus granulosus</name>
    <dbReference type="NCBI Taxonomy" id="176169"/>
    <lineage>
        <taxon>Eukaryota</taxon>
        <taxon>Fungi</taxon>
        <taxon>Dikarya</taxon>
        <taxon>Ascomycota</taxon>
        <taxon>Pezizomycotina</taxon>
        <taxon>Eurotiomycetes</taxon>
        <taxon>Eurotiomycetidae</taxon>
        <taxon>Eurotiales</taxon>
        <taxon>Aspergillaceae</taxon>
        <taxon>Aspergillus</taxon>
        <taxon>Aspergillus subgen. Nidulantes</taxon>
    </lineage>
</organism>
<dbReference type="EMBL" id="JBFXLT010000066">
    <property type="protein sequence ID" value="KAL2810843.1"/>
    <property type="molecule type" value="Genomic_DNA"/>
</dbReference>
<proteinExistence type="predicted"/>
<feature type="region of interest" description="Disordered" evidence="1">
    <location>
        <begin position="595"/>
        <end position="653"/>
    </location>
</feature>
<accession>A0ABR4H5U3</accession>
<protein>
    <submittedName>
        <fullName evidence="2">Uncharacterized protein</fullName>
    </submittedName>
</protein>
<evidence type="ECO:0000313" key="2">
    <source>
        <dbReference type="EMBL" id="KAL2810843.1"/>
    </source>
</evidence>
<feature type="region of interest" description="Disordered" evidence="1">
    <location>
        <begin position="271"/>
        <end position="318"/>
    </location>
</feature>
<gene>
    <name evidence="2" type="ORF">BJX63DRAFT_303191</name>
</gene>
<reference evidence="2 3" key="1">
    <citation type="submission" date="2024-07" db="EMBL/GenBank/DDBJ databases">
        <title>Section-level genome sequencing and comparative genomics of Aspergillus sections Usti and Cavernicolus.</title>
        <authorList>
            <consortium name="Lawrence Berkeley National Laboratory"/>
            <person name="Nybo J.L."/>
            <person name="Vesth T.C."/>
            <person name="Theobald S."/>
            <person name="Frisvad J.C."/>
            <person name="Larsen T.O."/>
            <person name="Kjaerboelling I."/>
            <person name="Rothschild-Mancinelli K."/>
            <person name="Lyhne E.K."/>
            <person name="Kogle M.E."/>
            <person name="Barry K."/>
            <person name="Clum A."/>
            <person name="Na H."/>
            <person name="Ledsgaard L."/>
            <person name="Lin J."/>
            <person name="Lipzen A."/>
            <person name="Kuo A."/>
            <person name="Riley R."/>
            <person name="Mondo S."/>
            <person name="Labutti K."/>
            <person name="Haridas S."/>
            <person name="Pangalinan J."/>
            <person name="Salamov A.A."/>
            <person name="Simmons B.A."/>
            <person name="Magnuson J.K."/>
            <person name="Chen J."/>
            <person name="Drula E."/>
            <person name="Henrissat B."/>
            <person name="Wiebenga A."/>
            <person name="Lubbers R.J."/>
            <person name="Gomes A.C."/>
            <person name="Makela M.R."/>
            <person name="Stajich J."/>
            <person name="Grigoriev I.V."/>
            <person name="Mortensen U.H."/>
            <person name="De Vries R.P."/>
            <person name="Baker S.E."/>
            <person name="Andersen M.R."/>
        </authorList>
    </citation>
    <scope>NUCLEOTIDE SEQUENCE [LARGE SCALE GENOMIC DNA]</scope>
    <source>
        <strain evidence="2 3">CBS 588.65</strain>
    </source>
</reference>